<dbReference type="OrthoDB" id="10022624at2759"/>
<protein>
    <submittedName>
        <fullName evidence="1">Uncharacterized protein</fullName>
    </submittedName>
</protein>
<proteinExistence type="predicted"/>
<dbReference type="Proteomes" id="UP000663852">
    <property type="component" value="Unassembled WGS sequence"/>
</dbReference>
<dbReference type="EMBL" id="CAJNOR010004899">
    <property type="protein sequence ID" value="CAF1534007.1"/>
    <property type="molecule type" value="Genomic_DNA"/>
</dbReference>
<comment type="caution">
    <text evidence="1">The sequence shown here is derived from an EMBL/GenBank/DDBJ whole genome shotgun (WGS) entry which is preliminary data.</text>
</comment>
<reference evidence="1" key="1">
    <citation type="submission" date="2021-02" db="EMBL/GenBank/DDBJ databases">
        <authorList>
            <person name="Nowell W R."/>
        </authorList>
    </citation>
    <scope>NUCLEOTIDE SEQUENCE</scope>
</reference>
<evidence type="ECO:0000313" key="4">
    <source>
        <dbReference type="Proteomes" id="UP000663852"/>
    </source>
</evidence>
<evidence type="ECO:0000313" key="1">
    <source>
        <dbReference type="EMBL" id="CAF1172462.1"/>
    </source>
</evidence>
<gene>
    <name evidence="1" type="ORF">EDS130_LOCUS23768</name>
    <name evidence="2" type="ORF">XAT740_LOCUS41682</name>
</gene>
<dbReference type="EMBL" id="CAJNOJ010000131">
    <property type="protein sequence ID" value="CAF1172462.1"/>
    <property type="molecule type" value="Genomic_DNA"/>
</dbReference>
<evidence type="ECO:0000313" key="2">
    <source>
        <dbReference type="EMBL" id="CAF1534007.1"/>
    </source>
</evidence>
<accession>A0A814UA26</accession>
<organism evidence="1 4">
    <name type="scientific">Adineta ricciae</name>
    <name type="common">Rotifer</name>
    <dbReference type="NCBI Taxonomy" id="249248"/>
    <lineage>
        <taxon>Eukaryota</taxon>
        <taxon>Metazoa</taxon>
        <taxon>Spiralia</taxon>
        <taxon>Gnathifera</taxon>
        <taxon>Rotifera</taxon>
        <taxon>Eurotatoria</taxon>
        <taxon>Bdelloidea</taxon>
        <taxon>Adinetida</taxon>
        <taxon>Adinetidae</taxon>
        <taxon>Adineta</taxon>
    </lineage>
</organism>
<keyword evidence="3" id="KW-1185">Reference proteome</keyword>
<name>A0A814UA26_ADIRI</name>
<sequence>MMPVPFSYGNQPAFGPNMHPNYPFSYNPYYPTFCPNPNGLLPAPPPPPPPRPLMAPPIANKPNVNLRELPRPLLSFGRNDFMSFIEQKTKPIYELNPFANEFSSNNQIVSIPKETNSSYQLIFDNLIEQSLQSIDAIKKASKTVSVNHVSTQYNQSIEQINRSTQTSDHNAQHKLFHAYTLHIIRLMNKLHENFQYLSIITSENDLRCQLRSTNYLFDELYDYLVTLHDISREDCSKSVSSSMIDSIADRMDRLVSSTPITIVTSKICLLCQKPVNESDDVMHKLCRLLSSPQ</sequence>
<evidence type="ECO:0000313" key="3">
    <source>
        <dbReference type="Proteomes" id="UP000663828"/>
    </source>
</evidence>
<dbReference type="Proteomes" id="UP000663828">
    <property type="component" value="Unassembled WGS sequence"/>
</dbReference>
<dbReference type="AlphaFoldDB" id="A0A814UA26"/>